<dbReference type="Proteomes" id="UP000250235">
    <property type="component" value="Unassembled WGS sequence"/>
</dbReference>
<organism evidence="1 2">
    <name type="scientific">Dorcoceras hygrometricum</name>
    <dbReference type="NCBI Taxonomy" id="472368"/>
    <lineage>
        <taxon>Eukaryota</taxon>
        <taxon>Viridiplantae</taxon>
        <taxon>Streptophyta</taxon>
        <taxon>Embryophyta</taxon>
        <taxon>Tracheophyta</taxon>
        <taxon>Spermatophyta</taxon>
        <taxon>Magnoliopsida</taxon>
        <taxon>eudicotyledons</taxon>
        <taxon>Gunneridae</taxon>
        <taxon>Pentapetalae</taxon>
        <taxon>asterids</taxon>
        <taxon>lamiids</taxon>
        <taxon>Lamiales</taxon>
        <taxon>Gesneriaceae</taxon>
        <taxon>Didymocarpoideae</taxon>
        <taxon>Trichosporeae</taxon>
        <taxon>Loxocarpinae</taxon>
        <taxon>Dorcoceras</taxon>
    </lineage>
</organism>
<reference evidence="1 2" key="1">
    <citation type="journal article" date="2015" name="Proc. Natl. Acad. Sci. U.S.A.">
        <title>The resurrection genome of Boea hygrometrica: A blueprint for survival of dehydration.</title>
        <authorList>
            <person name="Xiao L."/>
            <person name="Yang G."/>
            <person name="Zhang L."/>
            <person name="Yang X."/>
            <person name="Zhao S."/>
            <person name="Ji Z."/>
            <person name="Zhou Q."/>
            <person name="Hu M."/>
            <person name="Wang Y."/>
            <person name="Chen M."/>
            <person name="Xu Y."/>
            <person name="Jin H."/>
            <person name="Xiao X."/>
            <person name="Hu G."/>
            <person name="Bao F."/>
            <person name="Hu Y."/>
            <person name="Wan P."/>
            <person name="Li L."/>
            <person name="Deng X."/>
            <person name="Kuang T."/>
            <person name="Xiang C."/>
            <person name="Zhu J.K."/>
            <person name="Oliver M.J."/>
            <person name="He Y."/>
        </authorList>
    </citation>
    <scope>NUCLEOTIDE SEQUENCE [LARGE SCALE GENOMIC DNA]</scope>
    <source>
        <strain evidence="2">cv. XS01</strain>
    </source>
</reference>
<evidence type="ECO:0000313" key="2">
    <source>
        <dbReference type="Proteomes" id="UP000250235"/>
    </source>
</evidence>
<name>A0A2Z7BL07_9LAMI</name>
<evidence type="ECO:0000313" key="1">
    <source>
        <dbReference type="EMBL" id="KZV35312.1"/>
    </source>
</evidence>
<dbReference type="EMBL" id="KV004659">
    <property type="protein sequence ID" value="KZV35312.1"/>
    <property type="molecule type" value="Genomic_DNA"/>
</dbReference>
<dbReference type="AlphaFoldDB" id="A0A2Z7BL07"/>
<keyword evidence="2" id="KW-1185">Reference proteome</keyword>
<dbReference type="OrthoDB" id="660555at2759"/>
<protein>
    <submittedName>
        <fullName evidence="1">Uncharacterized protein</fullName>
    </submittedName>
</protein>
<accession>A0A2Z7BL07</accession>
<proteinExistence type="predicted"/>
<gene>
    <name evidence="1" type="ORF">F511_40621</name>
</gene>
<sequence length="208" mass="23172">MDLVFEARFAFSYDGKLISTSCKKREMTSEFQLLNDILAKSVTVKAGSINVVTHERFVMMSAIHRGVQICILLKNAPNLELGLSKEFPPLNILTAKTVGMYIAKNMNIFVEVDEPAVEKSAEKKKAVSKKRPATTVEAPVVKRKRKRTERAAPEAKSLALVTVAQEAVPIKMVSAATPPDPKLMDLDNRSRLSFELHKTYYCVANIFT</sequence>